<dbReference type="AlphaFoldDB" id="A0A3L6QY47"/>
<accession>A0A3L6QY47</accession>
<protein>
    <submittedName>
        <fullName evidence="1">Uncharacterized protein</fullName>
    </submittedName>
</protein>
<dbReference type="Proteomes" id="UP000275267">
    <property type="component" value="Unassembled WGS sequence"/>
</dbReference>
<keyword evidence="2" id="KW-1185">Reference proteome</keyword>
<proteinExistence type="predicted"/>
<gene>
    <name evidence="1" type="ORF">C2845_PM08G02690</name>
</gene>
<evidence type="ECO:0000313" key="2">
    <source>
        <dbReference type="Proteomes" id="UP000275267"/>
    </source>
</evidence>
<organism evidence="1 2">
    <name type="scientific">Panicum miliaceum</name>
    <name type="common">Proso millet</name>
    <name type="synonym">Broomcorn millet</name>
    <dbReference type="NCBI Taxonomy" id="4540"/>
    <lineage>
        <taxon>Eukaryota</taxon>
        <taxon>Viridiplantae</taxon>
        <taxon>Streptophyta</taxon>
        <taxon>Embryophyta</taxon>
        <taxon>Tracheophyta</taxon>
        <taxon>Spermatophyta</taxon>
        <taxon>Magnoliopsida</taxon>
        <taxon>Liliopsida</taxon>
        <taxon>Poales</taxon>
        <taxon>Poaceae</taxon>
        <taxon>PACMAD clade</taxon>
        <taxon>Panicoideae</taxon>
        <taxon>Panicodae</taxon>
        <taxon>Paniceae</taxon>
        <taxon>Panicinae</taxon>
        <taxon>Panicum</taxon>
        <taxon>Panicum sect. Panicum</taxon>
    </lineage>
</organism>
<reference evidence="2" key="1">
    <citation type="journal article" date="2019" name="Nat. Commun.">
        <title>The genome of broomcorn millet.</title>
        <authorList>
            <person name="Zou C."/>
            <person name="Miki D."/>
            <person name="Li D."/>
            <person name="Tang Q."/>
            <person name="Xiao L."/>
            <person name="Rajput S."/>
            <person name="Deng P."/>
            <person name="Jia W."/>
            <person name="Huang R."/>
            <person name="Zhang M."/>
            <person name="Sun Y."/>
            <person name="Hu J."/>
            <person name="Fu X."/>
            <person name="Schnable P.S."/>
            <person name="Li F."/>
            <person name="Zhang H."/>
            <person name="Feng B."/>
            <person name="Zhu X."/>
            <person name="Liu R."/>
            <person name="Schnable J.C."/>
            <person name="Zhu J.-K."/>
            <person name="Zhang H."/>
        </authorList>
    </citation>
    <scope>NUCLEOTIDE SEQUENCE [LARGE SCALE GENOMIC DNA]</scope>
</reference>
<comment type="caution">
    <text evidence="1">The sequence shown here is derived from an EMBL/GenBank/DDBJ whole genome shotgun (WGS) entry which is preliminary data.</text>
</comment>
<name>A0A3L6QY47_PANMI</name>
<evidence type="ECO:0000313" key="1">
    <source>
        <dbReference type="EMBL" id="RLM91921.1"/>
    </source>
</evidence>
<sequence>MEIADDVALFHSSDRWWRRRAGAADQAGVEAAALRTQVRRVRAGAAEGGVRPQCADYEPVGWRCKCGAAVFDP</sequence>
<dbReference type="OrthoDB" id="645396at2759"/>
<dbReference type="EMBL" id="PQIB02000010">
    <property type="protein sequence ID" value="RLM91921.1"/>
    <property type="molecule type" value="Genomic_DNA"/>
</dbReference>